<name>A0A2W4UJJ8_9CYAN</name>
<dbReference type="Proteomes" id="UP000249354">
    <property type="component" value="Unassembled WGS sequence"/>
</dbReference>
<organism evidence="1 2">
    <name type="scientific">Leptolyngbya foveolarum</name>
    <dbReference type="NCBI Taxonomy" id="47253"/>
    <lineage>
        <taxon>Bacteria</taxon>
        <taxon>Bacillati</taxon>
        <taxon>Cyanobacteriota</taxon>
        <taxon>Cyanophyceae</taxon>
        <taxon>Leptolyngbyales</taxon>
        <taxon>Leptolyngbyaceae</taxon>
        <taxon>Leptolyngbya group</taxon>
        <taxon>Leptolyngbya</taxon>
    </lineage>
</organism>
<dbReference type="EMBL" id="QBMC01000031">
    <property type="protein sequence ID" value="PZO20324.1"/>
    <property type="molecule type" value="Genomic_DNA"/>
</dbReference>
<evidence type="ECO:0000313" key="2">
    <source>
        <dbReference type="Proteomes" id="UP000249354"/>
    </source>
</evidence>
<evidence type="ECO:0008006" key="3">
    <source>
        <dbReference type="Google" id="ProtNLM"/>
    </source>
</evidence>
<dbReference type="SUPFAM" id="SSF53098">
    <property type="entry name" value="Ribonuclease H-like"/>
    <property type="match status" value="1"/>
</dbReference>
<reference evidence="1 2" key="2">
    <citation type="submission" date="2018-06" db="EMBL/GenBank/DDBJ databases">
        <title>Metagenomic assembly of (sub)arctic Cyanobacteria and their associated microbiome from non-axenic cultures.</title>
        <authorList>
            <person name="Baurain D."/>
        </authorList>
    </citation>
    <scope>NUCLEOTIDE SEQUENCE [LARGE SCALE GENOMIC DNA]</scope>
    <source>
        <strain evidence="1">ULC129bin1</strain>
    </source>
</reference>
<sequence>MPIYQGVSKAQALIEQLGGGLPALVSGYRVKILDGNHLAATERRLAVLRTVGSAPLPGHALVILDPALMLAIDVFACEDGHTQERALFGRVLATVLSRDLWIADRNFCTLGFLFGLHARGGFFVIRQHGNLPSQALNQLSSIGTNETGTVLEQSIQLTFNHTLSLPLRRVTVRLKHPTRDGEIEIAMLSNLPAADALAVKIAALYQKR</sequence>
<evidence type="ECO:0000313" key="1">
    <source>
        <dbReference type="EMBL" id="PZO20324.1"/>
    </source>
</evidence>
<protein>
    <recommendedName>
        <fullName evidence="3">Transposase IS4-like domain-containing protein</fullName>
    </recommendedName>
</protein>
<proteinExistence type="predicted"/>
<dbReference type="InterPro" id="IPR012337">
    <property type="entry name" value="RNaseH-like_sf"/>
</dbReference>
<dbReference type="AlphaFoldDB" id="A0A2W4UJJ8"/>
<reference evidence="2" key="1">
    <citation type="submission" date="2018-04" db="EMBL/GenBank/DDBJ databases">
        <authorList>
            <person name="Cornet L."/>
        </authorList>
    </citation>
    <scope>NUCLEOTIDE SEQUENCE [LARGE SCALE GENOMIC DNA]</scope>
</reference>
<gene>
    <name evidence="1" type="ORF">DCF25_06750</name>
</gene>
<comment type="caution">
    <text evidence="1">The sequence shown here is derived from an EMBL/GenBank/DDBJ whole genome shotgun (WGS) entry which is preliminary data.</text>
</comment>
<accession>A0A2W4UJJ8</accession>